<dbReference type="Proteomes" id="UP000655037">
    <property type="component" value="Unassembled WGS sequence"/>
</dbReference>
<dbReference type="RefSeq" id="WP_194416866.1">
    <property type="nucleotide sequence ID" value="NZ_JACXXJ020000005.1"/>
</dbReference>
<sequence>MPGGPKPPAEAPGAPKAPQPPVQPGAPAAPRADAPMPPPPGPGNDEAGKPRPALLPPMNATQSREQVVFPVRVERAGLLVWVVKPGRMDSRVSRTPGRPGAPDNAVSDQQLRPQLPPQEQAPFTPKELQRSARFGRQAVADR</sequence>
<feature type="compositionally biased region" description="Low complexity" evidence="1">
    <location>
        <begin position="25"/>
        <end position="34"/>
    </location>
</feature>
<gene>
    <name evidence="2" type="ORF">IEI95_018450</name>
</gene>
<proteinExistence type="predicted"/>
<feature type="compositionally biased region" description="Pro residues" evidence="1">
    <location>
        <begin position="1"/>
        <end position="24"/>
    </location>
</feature>
<comment type="caution">
    <text evidence="2">The sequence shown here is derived from an EMBL/GenBank/DDBJ whole genome shotgun (WGS) entry which is preliminary data.</text>
</comment>
<evidence type="ECO:0000313" key="2">
    <source>
        <dbReference type="EMBL" id="MBF2716197.1"/>
    </source>
</evidence>
<evidence type="ECO:0000256" key="1">
    <source>
        <dbReference type="SAM" id="MobiDB-lite"/>
    </source>
</evidence>
<feature type="region of interest" description="Disordered" evidence="1">
    <location>
        <begin position="1"/>
        <end position="63"/>
    </location>
</feature>
<feature type="region of interest" description="Disordered" evidence="1">
    <location>
        <begin position="84"/>
        <end position="142"/>
    </location>
</feature>
<protein>
    <submittedName>
        <fullName evidence="2">Uncharacterized protein</fullName>
    </submittedName>
</protein>
<reference evidence="2" key="1">
    <citation type="submission" date="2020-11" db="EMBL/GenBank/DDBJ databases">
        <title>Agrobacterium vitis strain K377 genome.</title>
        <authorList>
            <person name="Xi H."/>
        </authorList>
    </citation>
    <scope>NUCLEOTIDE SEQUENCE</scope>
    <source>
        <strain evidence="2">K377</strain>
    </source>
</reference>
<name>A0AAE2RGP5_AGRVI</name>
<organism evidence="2 3">
    <name type="scientific">Agrobacterium vitis</name>
    <name type="common">Rhizobium vitis</name>
    <dbReference type="NCBI Taxonomy" id="373"/>
    <lineage>
        <taxon>Bacteria</taxon>
        <taxon>Pseudomonadati</taxon>
        <taxon>Pseudomonadota</taxon>
        <taxon>Alphaproteobacteria</taxon>
        <taxon>Hyphomicrobiales</taxon>
        <taxon>Rhizobiaceae</taxon>
        <taxon>Rhizobium/Agrobacterium group</taxon>
        <taxon>Agrobacterium</taxon>
    </lineage>
</organism>
<dbReference type="EMBL" id="JACXXJ020000005">
    <property type="protein sequence ID" value="MBF2716197.1"/>
    <property type="molecule type" value="Genomic_DNA"/>
</dbReference>
<feature type="compositionally biased region" description="Low complexity" evidence="1">
    <location>
        <begin position="109"/>
        <end position="122"/>
    </location>
</feature>
<dbReference type="AlphaFoldDB" id="A0AAE2RGP5"/>
<accession>A0AAE2RGP5</accession>
<evidence type="ECO:0000313" key="3">
    <source>
        <dbReference type="Proteomes" id="UP000655037"/>
    </source>
</evidence>